<dbReference type="Gene3D" id="2.60.40.10">
    <property type="entry name" value="Immunoglobulins"/>
    <property type="match status" value="1"/>
</dbReference>
<keyword evidence="3" id="KW-0326">Glycosidase</keyword>
<comment type="caution">
    <text evidence="6">The sequence shown here is derived from an EMBL/GenBank/DDBJ whole genome shotgun (WGS) entry which is preliminary data.</text>
</comment>
<evidence type="ECO:0000256" key="2">
    <source>
        <dbReference type="ARBA" id="ARBA00022801"/>
    </source>
</evidence>
<dbReference type="Gene3D" id="3.20.20.80">
    <property type="entry name" value="Glycosidases"/>
    <property type="match status" value="1"/>
</dbReference>
<dbReference type="Pfam" id="PF02922">
    <property type="entry name" value="CBM_48"/>
    <property type="match status" value="1"/>
</dbReference>
<accession>A0A7C9V4Z2</accession>
<evidence type="ECO:0000256" key="1">
    <source>
        <dbReference type="ARBA" id="ARBA00008061"/>
    </source>
</evidence>
<organism evidence="6 7">
    <name type="scientific">Mesorhizobium zhangyense</name>
    <dbReference type="NCBI Taxonomy" id="1776730"/>
    <lineage>
        <taxon>Bacteria</taxon>
        <taxon>Pseudomonadati</taxon>
        <taxon>Pseudomonadota</taxon>
        <taxon>Alphaproteobacteria</taxon>
        <taxon>Hyphomicrobiales</taxon>
        <taxon>Phyllobacteriaceae</taxon>
        <taxon>Mesorhizobium</taxon>
    </lineage>
</organism>
<dbReference type="SUPFAM" id="SSF51445">
    <property type="entry name" value="(Trans)glycosidases"/>
    <property type="match status" value="1"/>
</dbReference>
<keyword evidence="2" id="KW-0378">Hydrolase</keyword>
<dbReference type="Gene3D" id="2.60.40.1180">
    <property type="entry name" value="Golgi alpha-mannosidase II"/>
    <property type="match status" value="1"/>
</dbReference>
<gene>
    <name evidence="6" type="primary">glgX</name>
    <name evidence="6" type="ORF">G6N74_05660</name>
</gene>
<dbReference type="CDD" id="cd02856">
    <property type="entry name" value="E_set_GDE_Isoamylase_N"/>
    <property type="match status" value="1"/>
</dbReference>
<dbReference type="PANTHER" id="PTHR43002">
    <property type="entry name" value="GLYCOGEN DEBRANCHING ENZYME"/>
    <property type="match status" value="1"/>
</dbReference>
<dbReference type="InterPro" id="IPR044505">
    <property type="entry name" value="GlgX_Isoamylase_N_E_set"/>
</dbReference>
<feature type="domain" description="Glycosyl hydrolase family 13 catalytic" evidence="5">
    <location>
        <begin position="149"/>
        <end position="547"/>
    </location>
</feature>
<dbReference type="InterPro" id="IPR011837">
    <property type="entry name" value="Glycogen_debranch_GlgX"/>
</dbReference>
<feature type="compositionally biased region" description="Basic and acidic residues" evidence="4">
    <location>
        <begin position="449"/>
        <end position="459"/>
    </location>
</feature>
<dbReference type="SUPFAM" id="SSF81296">
    <property type="entry name" value="E set domains"/>
    <property type="match status" value="1"/>
</dbReference>
<evidence type="ECO:0000313" key="7">
    <source>
        <dbReference type="Proteomes" id="UP000481252"/>
    </source>
</evidence>
<dbReference type="RefSeq" id="WP_165115690.1">
    <property type="nucleotide sequence ID" value="NZ_JAAKZG010000002.1"/>
</dbReference>
<protein>
    <submittedName>
        <fullName evidence="6">Glycogen debranching protein GlgX</fullName>
    </submittedName>
</protein>
<dbReference type="CDD" id="cd11326">
    <property type="entry name" value="AmyAc_Glg_debranch"/>
    <property type="match status" value="1"/>
</dbReference>
<proteinExistence type="inferred from homology"/>
<evidence type="ECO:0000256" key="4">
    <source>
        <dbReference type="SAM" id="MobiDB-lite"/>
    </source>
</evidence>
<evidence type="ECO:0000256" key="3">
    <source>
        <dbReference type="ARBA" id="ARBA00023295"/>
    </source>
</evidence>
<dbReference type="NCBIfam" id="TIGR02100">
    <property type="entry name" value="glgX_debranch"/>
    <property type="match status" value="1"/>
</dbReference>
<evidence type="ECO:0000259" key="5">
    <source>
        <dbReference type="SMART" id="SM00642"/>
    </source>
</evidence>
<comment type="similarity">
    <text evidence="1">Belongs to the glycosyl hydrolase 13 family.</text>
</comment>
<dbReference type="InterPro" id="IPR014756">
    <property type="entry name" value="Ig_E-set"/>
</dbReference>
<dbReference type="AlphaFoldDB" id="A0A7C9V4Z2"/>
<dbReference type="InterPro" id="IPR006047">
    <property type="entry name" value="GH13_cat_dom"/>
</dbReference>
<dbReference type="InterPro" id="IPR013780">
    <property type="entry name" value="Glyco_hydro_b"/>
</dbReference>
<reference evidence="6 7" key="1">
    <citation type="submission" date="2020-02" db="EMBL/GenBank/DDBJ databases">
        <title>Genome sequence of the type strain CGMCC 1.15528 of Mesorhizobium zhangyense.</title>
        <authorList>
            <person name="Gao J."/>
            <person name="Sun J."/>
        </authorList>
    </citation>
    <scope>NUCLEOTIDE SEQUENCE [LARGE SCALE GENOMIC DNA]</scope>
    <source>
        <strain evidence="6 7">CGMCC 1.15528</strain>
    </source>
</reference>
<feature type="region of interest" description="Disordered" evidence="4">
    <location>
        <begin position="449"/>
        <end position="473"/>
    </location>
</feature>
<dbReference type="SMART" id="SM00642">
    <property type="entry name" value="Aamy"/>
    <property type="match status" value="1"/>
</dbReference>
<keyword evidence="7" id="KW-1185">Reference proteome</keyword>
<dbReference type="SUPFAM" id="SSF51011">
    <property type="entry name" value="Glycosyl hydrolase domain"/>
    <property type="match status" value="1"/>
</dbReference>
<dbReference type="GO" id="GO:0004135">
    <property type="term" value="F:amylo-alpha-1,6-glucosidase activity"/>
    <property type="evidence" value="ECO:0007669"/>
    <property type="project" value="InterPro"/>
</dbReference>
<name>A0A7C9V4Z2_9HYPH</name>
<dbReference type="Proteomes" id="UP000481252">
    <property type="component" value="Unassembled WGS sequence"/>
</dbReference>
<dbReference type="InterPro" id="IPR004193">
    <property type="entry name" value="Glyco_hydro_13_N"/>
</dbReference>
<dbReference type="InterPro" id="IPR017853">
    <property type="entry name" value="GH"/>
</dbReference>
<dbReference type="GO" id="GO:0005980">
    <property type="term" value="P:glycogen catabolic process"/>
    <property type="evidence" value="ECO:0007669"/>
    <property type="project" value="InterPro"/>
</dbReference>
<sequence length="666" mass="73558">MNRPAPRFGANIGADGIRFSVWSDAARRVWVSIFDNDGARELQRIELESQGDGVHSIFASGLKSGTRYGFRADGDYAQEQGLWFDPDKLLMDPYAVAIDLPYVFDQRLSARRGEGGDTASLMPKAVATALPKPISPPPPLFKPGGLIYEVPVRAFTMLHPEIPKEQRGTIAALAHPAVIKHLQKLGVGAVELMPITAWIDERHLPPLGLTNAWGYNPVTFMALDPRLAPGGIAELRETVAALREAGIGVILDLVFNHTGESDELGPTLSLRGLDNQAYYRHGPDGRLVNDTGTGNTLACDRPVVQEMVLDTLRHFVRHSGVDGFRFDLAPILGRTESGFDADAPLLKAMSEDAELADRVMIAEPWDIGPGGYQLGNFKPPFLEWNDKYRDDVRRFWRGDRGMIGGMATRLAGSSDVFAGKRTRSVNFIAAHDGMTLADLTAYERKHNEANGEQNRDGHNENLSWNNGVEGASDDPKVIEQRRHDLRALLATLFASRGTIMLTAGDEFGRTQRGNNNAYAQDNEITWLDWAGRDIELEDYAATLATLRRSNSFSHEVSFLTGNPLSESTFPDVQWLSENGQELDAQSWNDPERQRLTMVLGQGEGISRRISILINGDRRATVFSLPARDGFQWRPLPPSNDIRVVENGLLVSGRSLVFVDEIKVDVS</sequence>
<dbReference type="EMBL" id="JAAKZG010000002">
    <property type="protein sequence ID" value="NGN40544.1"/>
    <property type="molecule type" value="Genomic_DNA"/>
</dbReference>
<dbReference type="InterPro" id="IPR013783">
    <property type="entry name" value="Ig-like_fold"/>
</dbReference>
<evidence type="ECO:0000313" key="6">
    <source>
        <dbReference type="EMBL" id="NGN40544.1"/>
    </source>
</evidence>